<dbReference type="Pfam" id="PF12796">
    <property type="entry name" value="Ank_2"/>
    <property type="match status" value="3"/>
</dbReference>
<feature type="compositionally biased region" description="Basic and acidic residues" evidence="4">
    <location>
        <begin position="450"/>
        <end position="477"/>
    </location>
</feature>
<evidence type="ECO:0000256" key="4">
    <source>
        <dbReference type="SAM" id="MobiDB-lite"/>
    </source>
</evidence>
<dbReference type="SMART" id="SM00248">
    <property type="entry name" value="ANK"/>
    <property type="match status" value="8"/>
</dbReference>
<name>A0AA35WEL0_GEOBA</name>
<feature type="repeat" description="ANK" evidence="3">
    <location>
        <begin position="247"/>
        <end position="273"/>
    </location>
</feature>
<dbReference type="AlphaFoldDB" id="A0AA35WEL0"/>
<feature type="region of interest" description="Disordered" evidence="4">
    <location>
        <begin position="450"/>
        <end position="482"/>
    </location>
</feature>
<feature type="repeat" description="ANK" evidence="3">
    <location>
        <begin position="397"/>
        <end position="429"/>
    </location>
</feature>
<feature type="repeat" description="ANK" evidence="3">
    <location>
        <begin position="281"/>
        <end position="303"/>
    </location>
</feature>
<comment type="caution">
    <text evidence="5">The sequence shown here is derived from an EMBL/GenBank/DDBJ whole genome shotgun (WGS) entry which is preliminary data.</text>
</comment>
<keyword evidence="1" id="KW-0677">Repeat</keyword>
<feature type="repeat" description="ANK" evidence="3">
    <location>
        <begin position="363"/>
        <end position="395"/>
    </location>
</feature>
<organism evidence="5 6">
    <name type="scientific">Geodia barretti</name>
    <name type="common">Barrett's horny sponge</name>
    <dbReference type="NCBI Taxonomy" id="519541"/>
    <lineage>
        <taxon>Eukaryota</taxon>
        <taxon>Metazoa</taxon>
        <taxon>Porifera</taxon>
        <taxon>Demospongiae</taxon>
        <taxon>Heteroscleromorpha</taxon>
        <taxon>Tetractinellida</taxon>
        <taxon>Astrophorina</taxon>
        <taxon>Geodiidae</taxon>
        <taxon>Geodia</taxon>
    </lineage>
</organism>
<dbReference type="GO" id="GO:0005634">
    <property type="term" value="C:nucleus"/>
    <property type="evidence" value="ECO:0007669"/>
    <property type="project" value="TreeGrafter"/>
</dbReference>
<dbReference type="PRINTS" id="PR01415">
    <property type="entry name" value="ANKYRIN"/>
</dbReference>
<accession>A0AA35WEL0</accession>
<dbReference type="InterPro" id="IPR050776">
    <property type="entry name" value="Ank_Repeat/CDKN_Inhibitor"/>
</dbReference>
<keyword evidence="2 3" id="KW-0040">ANK repeat</keyword>
<protein>
    <submittedName>
        <fullName evidence="5">Ankyrin repeat domain-containing protein 17</fullName>
    </submittedName>
</protein>
<feature type="repeat" description="ANK" evidence="3">
    <location>
        <begin position="181"/>
        <end position="213"/>
    </location>
</feature>
<evidence type="ECO:0000256" key="2">
    <source>
        <dbReference type="ARBA" id="ARBA00023043"/>
    </source>
</evidence>
<dbReference type="SUPFAM" id="SSF48403">
    <property type="entry name" value="Ankyrin repeat"/>
    <property type="match status" value="1"/>
</dbReference>
<dbReference type="InterPro" id="IPR002110">
    <property type="entry name" value="Ankyrin_rpt"/>
</dbReference>
<dbReference type="InterPro" id="IPR036770">
    <property type="entry name" value="Ankyrin_rpt-contain_sf"/>
</dbReference>
<proteinExistence type="predicted"/>
<keyword evidence="6" id="KW-1185">Reference proteome</keyword>
<dbReference type="PROSITE" id="PS50297">
    <property type="entry name" value="ANK_REP_REGION"/>
    <property type="match status" value="7"/>
</dbReference>
<dbReference type="Pfam" id="PF00023">
    <property type="entry name" value="Ank"/>
    <property type="match status" value="1"/>
</dbReference>
<dbReference type="Gene3D" id="1.25.40.20">
    <property type="entry name" value="Ankyrin repeat-containing domain"/>
    <property type="match status" value="3"/>
</dbReference>
<evidence type="ECO:0000313" key="5">
    <source>
        <dbReference type="EMBL" id="CAI8010572.1"/>
    </source>
</evidence>
<sequence>MATPVQSAMSAGQPLSLADVDQLVQTLRPLTEEQLKTLRDQLCPGDVSVGDTLEDVLRYWIEHESNPTRRLLEQKLQALGPESEGAELPDESKPSIVKRIFGAFSERGKRLVKNAEIKDLIDKCGKGNREAVGDLLTKIKPNVVHNRQTPLLAASLMGHLNIVKDLVEAKADVNFVTEGRAGRPALNAACSRGHYEVAEYLLDQGASVNATDGEQFSALHEATFNGHPRVAKLLIERGADIEKNSNDGSTALMVASAGGDVETVKLLLERRANSSHRLPKWGRTAIHNAASRGQAKVVELLLEAADCPIDDQDSAGATPLIMAVRGSLMRNTLEKVARARAGLLETVRFLVGAGANLNIQDKTGKTVLMFAAKDKRLDEVKVLVEAGADLNIQDQEKGWSAIFFAAEKADVPMAQLLCEAGANLDLRDKKKKSVLDVAKTYSPTIHEMLEKAKSEKNKPGKDEGREEINSQKQRTEDDAATVEQQSHIYASLLQVRRQIPRIRVLWKSVEADGHKRLALTSAGGRR</sequence>
<reference evidence="5" key="1">
    <citation type="submission" date="2023-03" db="EMBL/GenBank/DDBJ databases">
        <authorList>
            <person name="Steffen K."/>
            <person name="Cardenas P."/>
        </authorList>
    </citation>
    <scope>NUCLEOTIDE SEQUENCE</scope>
</reference>
<evidence type="ECO:0000256" key="1">
    <source>
        <dbReference type="ARBA" id="ARBA00022737"/>
    </source>
</evidence>
<dbReference type="Proteomes" id="UP001174909">
    <property type="component" value="Unassembled WGS sequence"/>
</dbReference>
<dbReference type="PANTHER" id="PTHR24201:SF16">
    <property type="entry name" value="ANKYRIN-1-LIKE-RELATED"/>
    <property type="match status" value="1"/>
</dbReference>
<feature type="repeat" description="ANK" evidence="3">
    <location>
        <begin position="214"/>
        <end position="246"/>
    </location>
</feature>
<gene>
    <name evidence="5" type="ORF">GBAR_LOCUS6953</name>
</gene>
<feature type="repeat" description="ANK" evidence="3">
    <location>
        <begin position="146"/>
        <end position="178"/>
    </location>
</feature>
<evidence type="ECO:0000256" key="3">
    <source>
        <dbReference type="PROSITE-ProRule" id="PRU00023"/>
    </source>
</evidence>
<dbReference type="PANTHER" id="PTHR24201">
    <property type="entry name" value="ANK_REP_REGION DOMAIN-CONTAINING PROTEIN"/>
    <property type="match status" value="1"/>
</dbReference>
<dbReference type="EMBL" id="CASHTH010001044">
    <property type="protein sequence ID" value="CAI8010572.1"/>
    <property type="molecule type" value="Genomic_DNA"/>
</dbReference>
<evidence type="ECO:0000313" key="6">
    <source>
        <dbReference type="Proteomes" id="UP001174909"/>
    </source>
</evidence>
<dbReference type="PROSITE" id="PS50088">
    <property type="entry name" value="ANK_REPEAT"/>
    <property type="match status" value="7"/>
</dbReference>